<dbReference type="OrthoDB" id="9792992at2"/>
<dbReference type="GO" id="GO:0000155">
    <property type="term" value="F:phosphorelay sensor kinase activity"/>
    <property type="evidence" value="ECO:0007669"/>
    <property type="project" value="InterPro"/>
</dbReference>
<dbReference type="STRING" id="305507.SAMN04489724_3056"/>
<keyword evidence="1" id="KW-1133">Transmembrane helix</keyword>
<dbReference type="AlphaFoldDB" id="A0A1I7CC54"/>
<dbReference type="InterPro" id="IPR050640">
    <property type="entry name" value="Bact_2-comp_sensor_kinase"/>
</dbReference>
<keyword evidence="4" id="KW-1185">Reference proteome</keyword>
<dbReference type="SUPFAM" id="SSF55874">
    <property type="entry name" value="ATPase domain of HSP90 chaperone/DNA topoisomerase II/histidine kinase"/>
    <property type="match status" value="1"/>
</dbReference>
<reference evidence="4" key="1">
    <citation type="submission" date="2016-10" db="EMBL/GenBank/DDBJ databases">
        <authorList>
            <person name="Varghese N."/>
            <person name="Submissions S."/>
        </authorList>
    </citation>
    <scope>NUCLEOTIDE SEQUENCE [LARGE SCALE GENOMIC DNA]</scope>
    <source>
        <strain evidence="4">DSM 23445</strain>
    </source>
</reference>
<protein>
    <submittedName>
        <fullName evidence="3">Histidine kinase</fullName>
    </submittedName>
</protein>
<name>A0A1I7CC54_9BACT</name>
<proteinExistence type="predicted"/>
<dbReference type="InterPro" id="IPR010559">
    <property type="entry name" value="Sig_transdc_His_kin_internal"/>
</dbReference>
<evidence type="ECO:0000313" key="3">
    <source>
        <dbReference type="EMBL" id="SFT97018.1"/>
    </source>
</evidence>
<dbReference type="Gene3D" id="3.30.565.10">
    <property type="entry name" value="Histidine kinase-like ATPase, C-terminal domain"/>
    <property type="match status" value="1"/>
</dbReference>
<feature type="domain" description="Signal transduction histidine kinase internal region" evidence="2">
    <location>
        <begin position="164"/>
        <end position="240"/>
    </location>
</feature>
<evidence type="ECO:0000259" key="2">
    <source>
        <dbReference type="Pfam" id="PF06580"/>
    </source>
</evidence>
<keyword evidence="1" id="KW-0472">Membrane</keyword>
<keyword evidence="1" id="KW-0812">Transmembrane</keyword>
<keyword evidence="3" id="KW-0418">Kinase</keyword>
<dbReference type="PANTHER" id="PTHR34220:SF7">
    <property type="entry name" value="SENSOR HISTIDINE KINASE YPDA"/>
    <property type="match status" value="1"/>
</dbReference>
<dbReference type="GO" id="GO:0016020">
    <property type="term" value="C:membrane"/>
    <property type="evidence" value="ECO:0007669"/>
    <property type="project" value="InterPro"/>
</dbReference>
<feature type="transmembrane region" description="Helical" evidence="1">
    <location>
        <begin position="82"/>
        <end position="100"/>
    </location>
</feature>
<evidence type="ECO:0000256" key="1">
    <source>
        <dbReference type="SAM" id="Phobius"/>
    </source>
</evidence>
<accession>A0A1I7CC54</accession>
<feature type="transmembrane region" description="Helical" evidence="1">
    <location>
        <begin position="127"/>
        <end position="148"/>
    </location>
</feature>
<feature type="transmembrane region" description="Helical" evidence="1">
    <location>
        <begin position="20"/>
        <end position="37"/>
    </location>
</feature>
<dbReference type="Proteomes" id="UP000199673">
    <property type="component" value="Unassembled WGS sequence"/>
</dbReference>
<keyword evidence="3" id="KW-0808">Transferase</keyword>
<feature type="transmembrane region" description="Helical" evidence="1">
    <location>
        <begin position="49"/>
        <end position="70"/>
    </location>
</feature>
<sequence>MEPMNFNSDLTAKKEVGYHVAFWLLVAYFTLLDYNGASPTNFSVQRPDILSLFWALVFVISFYFNYLVLLPWVFKHLNWGRSILGLALFYIFFAFLRYLMEEITMPYFFNYSNYAEGTPIQYYLIDNLYYCTLPLIPSSIFWLIVYLIRLLKNHASLSEEKRNMEVKLLKSQLNPHFLFNTLNNIYSLVYMKSEKALPAIDKLSGIMRFTTYESQKDFIWLQDELDYMNSLIELEQLRHERGINILIQSDTDKTTIKIPPLLLTPLVENSIKHGSFDEHHPIEIALTCGDSKMIFTVKNRIGKQKKDRLNGIGLDNLKKRLQLYYPGKHRLDIENKGGFFKTKLEIEY</sequence>
<dbReference type="EMBL" id="FPBF01000004">
    <property type="protein sequence ID" value="SFT97018.1"/>
    <property type="molecule type" value="Genomic_DNA"/>
</dbReference>
<dbReference type="InterPro" id="IPR036890">
    <property type="entry name" value="HATPase_C_sf"/>
</dbReference>
<dbReference type="Pfam" id="PF06580">
    <property type="entry name" value="His_kinase"/>
    <property type="match status" value="1"/>
</dbReference>
<evidence type="ECO:0000313" key="4">
    <source>
        <dbReference type="Proteomes" id="UP000199673"/>
    </source>
</evidence>
<gene>
    <name evidence="3" type="ORF">SAMN04489724_3056</name>
</gene>
<organism evidence="3 4">
    <name type="scientific">Algoriphagus locisalis</name>
    <dbReference type="NCBI Taxonomy" id="305507"/>
    <lineage>
        <taxon>Bacteria</taxon>
        <taxon>Pseudomonadati</taxon>
        <taxon>Bacteroidota</taxon>
        <taxon>Cytophagia</taxon>
        <taxon>Cytophagales</taxon>
        <taxon>Cyclobacteriaceae</taxon>
        <taxon>Algoriphagus</taxon>
    </lineage>
</organism>
<dbReference type="PANTHER" id="PTHR34220">
    <property type="entry name" value="SENSOR HISTIDINE KINASE YPDA"/>
    <property type="match status" value="1"/>
</dbReference>